<evidence type="ECO:0000313" key="14">
    <source>
        <dbReference type="EMBL" id="EDO37258.1"/>
    </source>
</evidence>
<evidence type="ECO:0000256" key="5">
    <source>
        <dbReference type="ARBA" id="ARBA00022618"/>
    </source>
</evidence>
<dbReference type="GO" id="GO:0051315">
    <property type="term" value="P:attachment of mitotic spindle microtubules to kinetochore"/>
    <property type="evidence" value="ECO:0000318"/>
    <property type="project" value="GO_Central"/>
</dbReference>
<keyword evidence="10" id="KW-0137">Centromere</keyword>
<dbReference type="GO" id="GO:0005634">
    <property type="term" value="C:nucleus"/>
    <property type="evidence" value="ECO:0007669"/>
    <property type="project" value="UniProtKB-SubCell"/>
</dbReference>
<evidence type="ECO:0000256" key="10">
    <source>
        <dbReference type="ARBA" id="ARBA00023328"/>
    </source>
</evidence>
<keyword evidence="5" id="KW-0132">Cell division</keyword>
<dbReference type="AlphaFoldDB" id="A7SGF2"/>
<evidence type="ECO:0000256" key="4">
    <source>
        <dbReference type="ARBA" id="ARBA00022454"/>
    </source>
</evidence>
<feature type="domain" description="Nuf2 DHR10-like" evidence="13">
    <location>
        <begin position="260"/>
        <end position="373"/>
    </location>
</feature>
<evidence type="ECO:0000256" key="2">
    <source>
        <dbReference type="ARBA" id="ARBA00004584"/>
    </source>
</evidence>
<dbReference type="InterPro" id="IPR038275">
    <property type="entry name" value="Nuf2_N_sf"/>
</dbReference>
<evidence type="ECO:0000256" key="3">
    <source>
        <dbReference type="ARBA" id="ARBA00005498"/>
    </source>
</evidence>
<dbReference type="FunFam" id="1.10.418.60:FF:000013">
    <property type="entry name" value="Predicted protein"/>
    <property type="match status" value="1"/>
</dbReference>
<evidence type="ECO:0000256" key="9">
    <source>
        <dbReference type="ARBA" id="ARBA00023306"/>
    </source>
</evidence>
<evidence type="ECO:0000256" key="7">
    <source>
        <dbReference type="ARBA" id="ARBA00023054"/>
    </source>
</evidence>
<evidence type="ECO:0008006" key="16">
    <source>
        <dbReference type="Google" id="ProtNLM"/>
    </source>
</evidence>
<comment type="subcellular location">
    <subcellularLocation>
        <location evidence="2">Chromosome</location>
        <location evidence="2">Centromere</location>
    </subcellularLocation>
    <subcellularLocation>
        <location evidence="1">Nucleus</location>
    </subcellularLocation>
</comment>
<keyword evidence="15" id="KW-1185">Reference proteome</keyword>
<dbReference type="PANTHER" id="PTHR48441">
    <property type="match status" value="1"/>
</dbReference>
<dbReference type="GO" id="GO:0044877">
    <property type="term" value="F:protein-containing complex binding"/>
    <property type="evidence" value="ECO:0000318"/>
    <property type="project" value="GO_Central"/>
</dbReference>
<evidence type="ECO:0000256" key="6">
    <source>
        <dbReference type="ARBA" id="ARBA00022776"/>
    </source>
</evidence>
<dbReference type="GO" id="GO:0051383">
    <property type="term" value="P:kinetochore organization"/>
    <property type="evidence" value="ECO:0000318"/>
    <property type="project" value="GO_Central"/>
</dbReference>
<evidence type="ECO:0000259" key="12">
    <source>
        <dbReference type="Pfam" id="PF03800"/>
    </source>
</evidence>
<dbReference type="Proteomes" id="UP000001593">
    <property type="component" value="Unassembled WGS sequence"/>
</dbReference>
<dbReference type="PANTHER" id="PTHR48441:SF1">
    <property type="entry name" value="NT-3"/>
    <property type="match status" value="1"/>
</dbReference>
<feature type="domain" description="Kinetochore protein Nuf2 N-terminal" evidence="12">
    <location>
        <begin position="8"/>
        <end position="146"/>
    </location>
</feature>
<sequence>MASTKLPIPHVSVEDAVAFFKVVFGDQMVLTEEDLRKPQYPKLKKFYSNLLVSQLGISHEQISQPHFGSMQVFSYPELHEESASLFTLTMNLQRFMYACGIRDFTVEDLLSPQPKRTLLCIGAVVNFLKFRSCRNHVYEKCLEEKENIEESHHHLSDKNAEMRQKIMVLREKLQVEELQVEQMRPEIEARKATIAELNREQAAEAKRYSDSKARHAESTAKKAELLVCLAGMKEQSESLKSKIVKSPERLKGEISRLKGSVQAISQCINEKSNRNNELANQYEGALQLKEDMKNALKLLNGIEAELAKQREHSAHLEECQDKSLTMKETLKDLTVKLQHLKRQLASHQEKSTRYTRQHEKKVAALKEQMQQSKAQLDQYHVTLNRAWGKLVQYTST</sequence>
<dbReference type="STRING" id="45351.A7SGF2"/>
<evidence type="ECO:0000256" key="1">
    <source>
        <dbReference type="ARBA" id="ARBA00004123"/>
    </source>
</evidence>
<dbReference type="GO" id="GO:0051301">
    <property type="term" value="P:cell division"/>
    <property type="evidence" value="ECO:0007669"/>
    <property type="project" value="UniProtKB-KW"/>
</dbReference>
<comment type="similarity">
    <text evidence="3">Belongs to the NUF2 family.</text>
</comment>
<keyword evidence="6" id="KW-0498">Mitosis</keyword>
<keyword evidence="9" id="KW-0131">Cell cycle</keyword>
<dbReference type="Pfam" id="PF03800">
    <property type="entry name" value="Nuf2"/>
    <property type="match status" value="1"/>
</dbReference>
<dbReference type="EMBL" id="DS469651">
    <property type="protein sequence ID" value="EDO37258.1"/>
    <property type="molecule type" value="Genomic_DNA"/>
</dbReference>
<dbReference type="PhylomeDB" id="A7SGF2"/>
<name>A7SGF2_NEMVE</name>
<dbReference type="eggNOG" id="KOG4438">
    <property type="taxonomic scope" value="Eukaryota"/>
</dbReference>
<keyword evidence="8" id="KW-0539">Nucleus</keyword>
<keyword evidence="7 11" id="KW-0175">Coiled coil</keyword>
<keyword evidence="4" id="KW-0158">Chromosome</keyword>
<dbReference type="HOGENOM" id="CLU_025461_1_1_1"/>
<dbReference type="Gene3D" id="1.10.418.60">
    <property type="entry name" value="Ncd80 complex, Nuf2 subunit"/>
    <property type="match status" value="1"/>
</dbReference>
<evidence type="ECO:0000259" key="13">
    <source>
        <dbReference type="Pfam" id="PF18595"/>
    </source>
</evidence>
<dbReference type="GO" id="GO:0031262">
    <property type="term" value="C:Ndc80 complex"/>
    <property type="evidence" value="ECO:0000318"/>
    <property type="project" value="GO_Central"/>
</dbReference>
<dbReference type="InParanoid" id="A7SGF2"/>
<feature type="coiled-coil region" evidence="11">
    <location>
        <begin position="268"/>
        <end position="382"/>
    </location>
</feature>
<organism evidence="14 15">
    <name type="scientific">Nematostella vectensis</name>
    <name type="common">Starlet sea anemone</name>
    <dbReference type="NCBI Taxonomy" id="45351"/>
    <lineage>
        <taxon>Eukaryota</taxon>
        <taxon>Metazoa</taxon>
        <taxon>Cnidaria</taxon>
        <taxon>Anthozoa</taxon>
        <taxon>Hexacorallia</taxon>
        <taxon>Actiniaria</taxon>
        <taxon>Edwardsiidae</taxon>
        <taxon>Nematostella</taxon>
    </lineage>
</organism>
<protein>
    <recommendedName>
        <fullName evidence="16">Kinetochore protein Nuf2</fullName>
    </recommendedName>
</protein>
<dbReference type="InterPro" id="IPR005549">
    <property type="entry name" value="Kinetochore_Nuf2_N"/>
</dbReference>
<accession>A7SGF2</accession>
<dbReference type="OMA" id="TKIIEWD"/>
<feature type="coiled-coil region" evidence="11">
    <location>
        <begin position="145"/>
        <end position="179"/>
    </location>
</feature>
<evidence type="ECO:0000256" key="11">
    <source>
        <dbReference type="SAM" id="Coils"/>
    </source>
</evidence>
<evidence type="ECO:0000313" key="15">
    <source>
        <dbReference type="Proteomes" id="UP000001593"/>
    </source>
</evidence>
<dbReference type="Pfam" id="PF18595">
    <property type="entry name" value="Nuf2_DHR10-like"/>
    <property type="match status" value="1"/>
</dbReference>
<evidence type="ECO:0000256" key="8">
    <source>
        <dbReference type="ARBA" id="ARBA00023242"/>
    </source>
</evidence>
<proteinExistence type="inferred from homology"/>
<dbReference type="GO" id="GO:0045132">
    <property type="term" value="P:meiotic chromosome segregation"/>
    <property type="evidence" value="ECO:0000318"/>
    <property type="project" value="GO_Central"/>
</dbReference>
<dbReference type="GO" id="GO:0007052">
    <property type="term" value="P:mitotic spindle organization"/>
    <property type="evidence" value="ECO:0000318"/>
    <property type="project" value="GO_Central"/>
</dbReference>
<reference evidence="14 15" key="1">
    <citation type="journal article" date="2007" name="Science">
        <title>Sea anemone genome reveals ancestral eumetazoan gene repertoire and genomic organization.</title>
        <authorList>
            <person name="Putnam N.H."/>
            <person name="Srivastava M."/>
            <person name="Hellsten U."/>
            <person name="Dirks B."/>
            <person name="Chapman J."/>
            <person name="Salamov A."/>
            <person name="Terry A."/>
            <person name="Shapiro H."/>
            <person name="Lindquist E."/>
            <person name="Kapitonov V.V."/>
            <person name="Jurka J."/>
            <person name="Genikhovich G."/>
            <person name="Grigoriev I.V."/>
            <person name="Lucas S.M."/>
            <person name="Steele R.E."/>
            <person name="Finnerty J.R."/>
            <person name="Technau U."/>
            <person name="Martindale M.Q."/>
            <person name="Rokhsar D.S."/>
        </authorList>
    </citation>
    <scope>NUCLEOTIDE SEQUENCE [LARGE SCALE GENOMIC DNA]</scope>
    <source>
        <strain evidence="15">CH2 X CH6</strain>
    </source>
</reference>
<gene>
    <name evidence="14" type="ORF">NEMVEDRAFT_v1g245107</name>
</gene>
<dbReference type="InterPro" id="IPR041112">
    <property type="entry name" value="Nuf2_DHR10-like"/>
</dbReference>